<sequence length="176" mass="18972">MNKQSLTHGLLLVPLVGASSSLVNALGLWVAWMLISGGHGLAMGLLRPRLSAYQRLLTSIVLAATLTACASLVAQAWWLEWYRPLSLYVGWIALSCVAQEHDSSFIEPRLPGYLMLTGLFGLLMLCMGALRELIGKGTPLALIAPGGFLLLGLLLAAYQAWMPAKTQSSLEETPRP</sequence>
<dbReference type="GO" id="GO:0005886">
    <property type="term" value="C:plasma membrane"/>
    <property type="evidence" value="ECO:0007669"/>
    <property type="project" value="TreeGrafter"/>
</dbReference>
<gene>
    <name evidence="9" type="ORF">SAMN05216476_1921</name>
</gene>
<dbReference type="Proteomes" id="UP000183772">
    <property type="component" value="Chromosome I"/>
</dbReference>
<evidence type="ECO:0000256" key="8">
    <source>
        <dbReference type="SAM" id="Phobius"/>
    </source>
</evidence>
<accession>A0AAX2D9U6</accession>
<evidence type="ECO:0000256" key="2">
    <source>
        <dbReference type="ARBA" id="ARBA00022448"/>
    </source>
</evidence>
<feature type="transmembrane region" description="Helical" evidence="8">
    <location>
        <begin position="56"/>
        <end position="78"/>
    </location>
</feature>
<keyword evidence="3" id="KW-0997">Cell inner membrane</keyword>
<dbReference type="GeneID" id="76212140"/>
<evidence type="ECO:0000256" key="4">
    <source>
        <dbReference type="ARBA" id="ARBA00022692"/>
    </source>
</evidence>
<protein>
    <submittedName>
        <fullName evidence="9">Electron transport complex protein RnfE</fullName>
    </submittedName>
</protein>
<dbReference type="PIRSF" id="PIRSF006102">
    <property type="entry name" value="NQR_DE"/>
    <property type="match status" value="1"/>
</dbReference>
<keyword evidence="7 8" id="KW-0472">Membrane</keyword>
<dbReference type="PANTHER" id="PTHR30586:SF0">
    <property type="entry name" value="ION-TRANSLOCATING OXIDOREDUCTASE COMPLEX SUBUNIT E"/>
    <property type="match status" value="1"/>
</dbReference>
<dbReference type="EMBL" id="LT629790">
    <property type="protein sequence ID" value="SDU40853.1"/>
    <property type="molecule type" value="Genomic_DNA"/>
</dbReference>
<feature type="transmembrane region" description="Helical" evidence="8">
    <location>
        <begin position="110"/>
        <end position="130"/>
    </location>
</feature>
<evidence type="ECO:0000313" key="9">
    <source>
        <dbReference type="EMBL" id="SDU40853.1"/>
    </source>
</evidence>
<dbReference type="RefSeq" id="WP_047701151.1">
    <property type="nucleotide sequence ID" value="NZ_LT629790.1"/>
</dbReference>
<dbReference type="Pfam" id="PF02508">
    <property type="entry name" value="Rnf-Nqr"/>
    <property type="match status" value="1"/>
</dbReference>
<evidence type="ECO:0000256" key="3">
    <source>
        <dbReference type="ARBA" id="ARBA00022519"/>
    </source>
</evidence>
<evidence type="ECO:0000256" key="5">
    <source>
        <dbReference type="ARBA" id="ARBA00022967"/>
    </source>
</evidence>
<feature type="transmembrane region" description="Helical" evidence="8">
    <location>
        <begin position="142"/>
        <end position="161"/>
    </location>
</feature>
<dbReference type="PANTHER" id="PTHR30586">
    <property type="entry name" value="ELECTRON TRANSPORT COMPLEX PROTEIN RNFE"/>
    <property type="match status" value="1"/>
</dbReference>
<dbReference type="AlphaFoldDB" id="A0AAX2D9U6"/>
<organism evidence="9 10">
    <name type="scientific">Pseudomonas mediterranea</name>
    <dbReference type="NCBI Taxonomy" id="183795"/>
    <lineage>
        <taxon>Bacteria</taxon>
        <taxon>Pseudomonadati</taxon>
        <taxon>Pseudomonadota</taxon>
        <taxon>Gammaproteobacteria</taxon>
        <taxon>Pseudomonadales</taxon>
        <taxon>Pseudomonadaceae</taxon>
        <taxon>Pseudomonas</taxon>
    </lineage>
</organism>
<proteinExistence type="predicted"/>
<keyword evidence="4 8" id="KW-0812">Transmembrane</keyword>
<evidence type="ECO:0000256" key="1">
    <source>
        <dbReference type="ARBA" id="ARBA00004127"/>
    </source>
</evidence>
<name>A0AAX2D9U6_9PSED</name>
<keyword evidence="6 8" id="KW-1133">Transmembrane helix</keyword>
<keyword evidence="10" id="KW-1185">Reference proteome</keyword>
<keyword evidence="3" id="KW-1003">Cell membrane</keyword>
<keyword evidence="2" id="KW-0813">Transport</keyword>
<dbReference type="GO" id="GO:0012505">
    <property type="term" value="C:endomembrane system"/>
    <property type="evidence" value="ECO:0007669"/>
    <property type="project" value="UniProtKB-SubCell"/>
</dbReference>
<evidence type="ECO:0000256" key="6">
    <source>
        <dbReference type="ARBA" id="ARBA00022989"/>
    </source>
</evidence>
<feature type="transmembrane region" description="Helical" evidence="8">
    <location>
        <begin position="12"/>
        <end position="35"/>
    </location>
</feature>
<keyword evidence="5" id="KW-1278">Translocase</keyword>
<comment type="subcellular location">
    <subcellularLocation>
        <location evidence="1">Endomembrane system</location>
        <topology evidence="1">Multi-pass membrane protein</topology>
    </subcellularLocation>
</comment>
<dbReference type="InterPro" id="IPR003667">
    <property type="entry name" value="NqrDE/RnfAE"/>
</dbReference>
<reference evidence="9 10" key="1">
    <citation type="submission" date="2016-10" db="EMBL/GenBank/DDBJ databases">
        <authorList>
            <person name="Varghese N."/>
            <person name="Submissions S."/>
        </authorList>
    </citation>
    <scope>NUCLEOTIDE SEQUENCE [LARGE SCALE GENOMIC DNA]</scope>
    <source>
        <strain evidence="9 10">DSM 16733</strain>
    </source>
</reference>
<evidence type="ECO:0000313" key="10">
    <source>
        <dbReference type="Proteomes" id="UP000183772"/>
    </source>
</evidence>
<evidence type="ECO:0000256" key="7">
    <source>
        <dbReference type="ARBA" id="ARBA00023136"/>
    </source>
</evidence>